<dbReference type="EMBL" id="GGEC01086046">
    <property type="protein sequence ID" value="MBX66530.1"/>
    <property type="molecule type" value="Transcribed_RNA"/>
</dbReference>
<sequence length="61" mass="7046">MIQLGRYLILMVQQNVILERRCNLQRKPKRRCIVQRNPRKGCTGQKSSNSSPTGQFLFSAP</sequence>
<evidence type="ECO:0000313" key="2">
    <source>
        <dbReference type="EMBL" id="MBX66530.1"/>
    </source>
</evidence>
<protein>
    <submittedName>
        <fullName evidence="2">Uncharacterized protein</fullName>
    </submittedName>
</protein>
<proteinExistence type="predicted"/>
<evidence type="ECO:0000256" key="1">
    <source>
        <dbReference type="SAM" id="MobiDB-lite"/>
    </source>
</evidence>
<organism evidence="2">
    <name type="scientific">Rhizophora mucronata</name>
    <name type="common">Asiatic mangrove</name>
    <dbReference type="NCBI Taxonomy" id="61149"/>
    <lineage>
        <taxon>Eukaryota</taxon>
        <taxon>Viridiplantae</taxon>
        <taxon>Streptophyta</taxon>
        <taxon>Embryophyta</taxon>
        <taxon>Tracheophyta</taxon>
        <taxon>Spermatophyta</taxon>
        <taxon>Magnoliopsida</taxon>
        <taxon>eudicotyledons</taxon>
        <taxon>Gunneridae</taxon>
        <taxon>Pentapetalae</taxon>
        <taxon>rosids</taxon>
        <taxon>fabids</taxon>
        <taxon>Malpighiales</taxon>
        <taxon>Rhizophoraceae</taxon>
        <taxon>Rhizophora</taxon>
    </lineage>
</organism>
<accession>A0A2P2QHQ0</accession>
<name>A0A2P2QHQ0_RHIMU</name>
<dbReference type="AlphaFoldDB" id="A0A2P2QHQ0"/>
<feature type="compositionally biased region" description="Polar residues" evidence="1">
    <location>
        <begin position="44"/>
        <end position="61"/>
    </location>
</feature>
<reference evidence="2" key="1">
    <citation type="submission" date="2018-02" db="EMBL/GenBank/DDBJ databases">
        <title>Rhizophora mucronata_Transcriptome.</title>
        <authorList>
            <person name="Meera S.P."/>
            <person name="Sreeshan A."/>
            <person name="Augustine A."/>
        </authorList>
    </citation>
    <scope>NUCLEOTIDE SEQUENCE</scope>
    <source>
        <tissue evidence="2">Leaf</tissue>
    </source>
</reference>
<feature type="region of interest" description="Disordered" evidence="1">
    <location>
        <begin position="36"/>
        <end position="61"/>
    </location>
</feature>